<feature type="non-terminal residue" evidence="1">
    <location>
        <position position="1"/>
    </location>
</feature>
<feature type="non-terminal residue" evidence="1">
    <location>
        <position position="164"/>
    </location>
</feature>
<accession>A0A4Y7SC37</accession>
<evidence type="ECO:0000313" key="2">
    <source>
        <dbReference type="Proteomes" id="UP000298030"/>
    </source>
</evidence>
<gene>
    <name evidence="1" type="ORF">FA13DRAFT_1570491</name>
</gene>
<dbReference type="EMBL" id="QPFP01000225">
    <property type="protein sequence ID" value="TEB18816.1"/>
    <property type="molecule type" value="Genomic_DNA"/>
</dbReference>
<keyword evidence="2" id="KW-1185">Reference proteome</keyword>
<sequence length="164" mass="18795">DVADWAEVRYSESEVPLVQIISSIREDSKSYTLRRSKQYPTSWMLWDVLRDEVVVATHAFVVRFCSPLETGNFVPDRESIPEGLVEYMKCEACIPHNPSWIPNPGRIQFFDGQDGTLDDLAKSKDPTLRAGDLVKLTFKIIFTIGREMWNMQFSPIQAIRVGQI</sequence>
<dbReference type="STRING" id="71717.A0A4Y7SC37"/>
<organism evidence="1 2">
    <name type="scientific">Coprinellus micaceus</name>
    <name type="common">Glistening ink-cap mushroom</name>
    <name type="synonym">Coprinus micaceus</name>
    <dbReference type="NCBI Taxonomy" id="71717"/>
    <lineage>
        <taxon>Eukaryota</taxon>
        <taxon>Fungi</taxon>
        <taxon>Dikarya</taxon>
        <taxon>Basidiomycota</taxon>
        <taxon>Agaricomycotina</taxon>
        <taxon>Agaricomycetes</taxon>
        <taxon>Agaricomycetidae</taxon>
        <taxon>Agaricales</taxon>
        <taxon>Agaricineae</taxon>
        <taxon>Psathyrellaceae</taxon>
        <taxon>Coprinellus</taxon>
    </lineage>
</organism>
<dbReference type="Proteomes" id="UP000298030">
    <property type="component" value="Unassembled WGS sequence"/>
</dbReference>
<evidence type="ECO:0000313" key="1">
    <source>
        <dbReference type="EMBL" id="TEB18816.1"/>
    </source>
</evidence>
<comment type="caution">
    <text evidence="1">The sequence shown here is derived from an EMBL/GenBank/DDBJ whole genome shotgun (WGS) entry which is preliminary data.</text>
</comment>
<reference evidence="1 2" key="1">
    <citation type="journal article" date="2019" name="Nat. Ecol. Evol.">
        <title>Megaphylogeny resolves global patterns of mushroom evolution.</title>
        <authorList>
            <person name="Varga T."/>
            <person name="Krizsan K."/>
            <person name="Foldi C."/>
            <person name="Dima B."/>
            <person name="Sanchez-Garcia M."/>
            <person name="Sanchez-Ramirez S."/>
            <person name="Szollosi G.J."/>
            <person name="Szarkandi J.G."/>
            <person name="Papp V."/>
            <person name="Albert L."/>
            <person name="Andreopoulos W."/>
            <person name="Angelini C."/>
            <person name="Antonin V."/>
            <person name="Barry K.W."/>
            <person name="Bougher N.L."/>
            <person name="Buchanan P."/>
            <person name="Buyck B."/>
            <person name="Bense V."/>
            <person name="Catcheside P."/>
            <person name="Chovatia M."/>
            <person name="Cooper J."/>
            <person name="Damon W."/>
            <person name="Desjardin D."/>
            <person name="Finy P."/>
            <person name="Geml J."/>
            <person name="Haridas S."/>
            <person name="Hughes K."/>
            <person name="Justo A."/>
            <person name="Karasinski D."/>
            <person name="Kautmanova I."/>
            <person name="Kiss B."/>
            <person name="Kocsube S."/>
            <person name="Kotiranta H."/>
            <person name="LaButti K.M."/>
            <person name="Lechner B.E."/>
            <person name="Liimatainen K."/>
            <person name="Lipzen A."/>
            <person name="Lukacs Z."/>
            <person name="Mihaltcheva S."/>
            <person name="Morgado L.N."/>
            <person name="Niskanen T."/>
            <person name="Noordeloos M.E."/>
            <person name="Ohm R.A."/>
            <person name="Ortiz-Santana B."/>
            <person name="Ovrebo C."/>
            <person name="Racz N."/>
            <person name="Riley R."/>
            <person name="Savchenko A."/>
            <person name="Shiryaev A."/>
            <person name="Soop K."/>
            <person name="Spirin V."/>
            <person name="Szebenyi C."/>
            <person name="Tomsovsky M."/>
            <person name="Tulloss R.E."/>
            <person name="Uehling J."/>
            <person name="Grigoriev I.V."/>
            <person name="Vagvolgyi C."/>
            <person name="Papp T."/>
            <person name="Martin F.M."/>
            <person name="Miettinen O."/>
            <person name="Hibbett D.S."/>
            <person name="Nagy L.G."/>
        </authorList>
    </citation>
    <scope>NUCLEOTIDE SEQUENCE [LARGE SCALE GENOMIC DNA]</scope>
    <source>
        <strain evidence="1 2">FP101781</strain>
    </source>
</reference>
<proteinExistence type="predicted"/>
<dbReference type="AlphaFoldDB" id="A0A4Y7SC37"/>
<protein>
    <submittedName>
        <fullName evidence="1">Uncharacterized protein</fullName>
    </submittedName>
</protein>
<dbReference type="OrthoDB" id="3034725at2759"/>
<name>A0A4Y7SC37_COPMI</name>